<keyword evidence="5 12" id="KW-0597">Phosphoprotein</keyword>
<dbReference type="CDD" id="cd17546">
    <property type="entry name" value="REC_hyHK_CKI1_RcsC-like"/>
    <property type="match status" value="1"/>
</dbReference>
<keyword evidence="8" id="KW-0067">ATP-binding</keyword>
<comment type="caution">
    <text evidence="16">The sequence shown here is derived from an EMBL/GenBank/DDBJ whole genome shotgun (WGS) entry which is preliminary data.</text>
</comment>
<dbReference type="Pfam" id="PF00072">
    <property type="entry name" value="Response_reg"/>
    <property type="match status" value="1"/>
</dbReference>
<dbReference type="InterPro" id="IPR000700">
    <property type="entry name" value="PAS-assoc_C"/>
</dbReference>
<evidence type="ECO:0000256" key="6">
    <source>
        <dbReference type="ARBA" id="ARBA00022692"/>
    </source>
</evidence>
<dbReference type="SMART" id="SM00448">
    <property type="entry name" value="REC"/>
    <property type="match status" value="1"/>
</dbReference>
<dbReference type="SMART" id="SM00387">
    <property type="entry name" value="HATPase_c"/>
    <property type="match status" value="1"/>
</dbReference>
<dbReference type="SUPFAM" id="SSF52172">
    <property type="entry name" value="CheY-like"/>
    <property type="match status" value="1"/>
</dbReference>
<evidence type="ECO:0000313" key="17">
    <source>
        <dbReference type="Proteomes" id="UP000618591"/>
    </source>
</evidence>
<dbReference type="SMART" id="SM00388">
    <property type="entry name" value="HisKA"/>
    <property type="match status" value="1"/>
</dbReference>
<feature type="modified residue" description="4-aspartylphosphate" evidence="12">
    <location>
        <position position="497"/>
    </location>
</feature>
<protein>
    <recommendedName>
        <fullName evidence="3">histidine kinase</fullName>
        <ecNumber evidence="3">2.7.13.3</ecNumber>
    </recommendedName>
</protein>
<dbReference type="InterPro" id="IPR005467">
    <property type="entry name" value="His_kinase_dom"/>
</dbReference>
<dbReference type="InterPro" id="IPR036890">
    <property type="entry name" value="HATPase_C_sf"/>
</dbReference>
<keyword evidence="10" id="KW-0902">Two-component regulatory system</keyword>
<dbReference type="PROSITE" id="PS50109">
    <property type="entry name" value="HIS_KIN"/>
    <property type="match status" value="1"/>
</dbReference>
<dbReference type="PROSITE" id="PS50110">
    <property type="entry name" value="RESPONSE_REGULATORY"/>
    <property type="match status" value="1"/>
</dbReference>
<reference evidence="17" key="1">
    <citation type="journal article" date="2019" name="Int. J. Syst. Evol. Microbiol.">
        <title>The Global Catalogue of Microorganisms (GCM) 10K type strain sequencing project: providing services to taxonomists for standard genome sequencing and annotation.</title>
        <authorList>
            <consortium name="The Broad Institute Genomics Platform"/>
            <consortium name="The Broad Institute Genome Sequencing Center for Infectious Disease"/>
            <person name="Wu L."/>
            <person name="Ma J."/>
        </authorList>
    </citation>
    <scope>NUCLEOTIDE SEQUENCE [LARGE SCALE GENOMIC DNA]</scope>
    <source>
        <strain evidence="17">CGMCC 1.10106</strain>
    </source>
</reference>
<dbReference type="SUPFAM" id="SSF55874">
    <property type="entry name" value="ATPase domain of HSP90 chaperone/DNA topoisomerase II/histidine kinase"/>
    <property type="match status" value="1"/>
</dbReference>
<dbReference type="PRINTS" id="PR00344">
    <property type="entry name" value="BCTRLSENSOR"/>
</dbReference>
<accession>A0ABQ1G7A5</accession>
<feature type="domain" description="PAC" evidence="15">
    <location>
        <begin position="94"/>
        <end position="147"/>
    </location>
</feature>
<dbReference type="Gene3D" id="3.30.450.20">
    <property type="entry name" value="PAS domain"/>
    <property type="match status" value="1"/>
</dbReference>
<dbReference type="InterPro" id="IPR036097">
    <property type="entry name" value="HisK_dim/P_sf"/>
</dbReference>
<keyword evidence="17" id="KW-1185">Reference proteome</keyword>
<evidence type="ECO:0000256" key="12">
    <source>
        <dbReference type="PROSITE-ProRule" id="PRU00169"/>
    </source>
</evidence>
<dbReference type="Gene3D" id="1.20.120.160">
    <property type="entry name" value="HPT domain"/>
    <property type="match status" value="1"/>
</dbReference>
<comment type="catalytic activity">
    <reaction evidence="1">
        <text>ATP + protein L-histidine = ADP + protein N-phospho-L-histidine.</text>
        <dbReference type="EC" id="2.7.13.3"/>
    </reaction>
</comment>
<dbReference type="EMBL" id="BMDW01000003">
    <property type="protein sequence ID" value="GGA38172.1"/>
    <property type="molecule type" value="Genomic_DNA"/>
</dbReference>
<dbReference type="Proteomes" id="UP000618591">
    <property type="component" value="Unassembled WGS sequence"/>
</dbReference>
<dbReference type="Gene3D" id="3.30.565.10">
    <property type="entry name" value="Histidine kinase-like ATPase, C-terminal domain"/>
    <property type="match status" value="1"/>
</dbReference>
<dbReference type="Pfam" id="PF00512">
    <property type="entry name" value="HisKA"/>
    <property type="match status" value="1"/>
</dbReference>
<dbReference type="PROSITE" id="PS50113">
    <property type="entry name" value="PAC"/>
    <property type="match status" value="1"/>
</dbReference>
<dbReference type="Pfam" id="PF02518">
    <property type="entry name" value="HATPase_c"/>
    <property type="match status" value="1"/>
</dbReference>
<dbReference type="CDD" id="cd00082">
    <property type="entry name" value="HisKA"/>
    <property type="match status" value="1"/>
</dbReference>
<dbReference type="InterPro" id="IPR013655">
    <property type="entry name" value="PAS_fold_3"/>
</dbReference>
<proteinExistence type="predicted"/>
<evidence type="ECO:0000256" key="2">
    <source>
        <dbReference type="ARBA" id="ARBA00004651"/>
    </source>
</evidence>
<evidence type="ECO:0000256" key="10">
    <source>
        <dbReference type="ARBA" id="ARBA00023012"/>
    </source>
</evidence>
<sequence>MPEHRLSGDSFAEAMTAVKHEKNRFRAAIEAVQGVLWTNDAEGRMVGEQLGWAALTGQAFADYQGYGWASAVHSDDAQPTIDAWNQAVAERRTFTFEHRVRRYDGEWRLFAIRAVPLFDLQDEAIIEWVGVHTDITEQRHAEAAVKAMNAELEMRVEARTAQLKYMACQLKKDMTDLEDARHQAEAATAAKAAFLANMSHEIRTPMNGMMGFAELLLGTALDPEQHRYAGLILESSQALLKLLNDILDVSKLNAGQMDVVVEPYNLAYGVEQCARLMSPMAEQKGLSLRVEIASDVPQTILTDGLHIRQILLNLLGNAIKFTTSGSVSVELKLVADAVGYPTLVLSVKDNGVGIDQDRLDAVFDPFVQADTSISRRFGGSGLGLSISRQLVELMGGSINLQRRPEGGTTATVMIPLAEMKPNAGIQPATPTVKETPAVGLGASVLLVEDVDINRELVTIMLNRMGHRVEFAENGAIALAMAARMNEESSGWDLILMDVQMPVMDGLTATRAIRALGGKAETIPIIGLSASAFAYEIQDCRNAGMNDHAAKPISAGELKRVVDRWVNQAIAAEGTNSLKESLNQLFDERCRNYAQRLADVQVELRHANAASMHKLCSEAVMLAHSVAGSAGMFGKSCLGELASEVEREIQSYQGSVRTGASITQPLSRLADALATAAKDCTPLILANAGAAYFALEGASA</sequence>
<evidence type="ECO:0000256" key="9">
    <source>
        <dbReference type="ARBA" id="ARBA00022989"/>
    </source>
</evidence>
<keyword evidence="7" id="KW-0547">Nucleotide-binding</keyword>
<dbReference type="InterPro" id="IPR011006">
    <property type="entry name" value="CheY-like_superfamily"/>
</dbReference>
<dbReference type="Gene3D" id="1.10.287.130">
    <property type="match status" value="1"/>
</dbReference>
<evidence type="ECO:0000259" key="14">
    <source>
        <dbReference type="PROSITE" id="PS50110"/>
    </source>
</evidence>
<evidence type="ECO:0000256" key="5">
    <source>
        <dbReference type="ARBA" id="ARBA00022553"/>
    </source>
</evidence>
<dbReference type="InterPro" id="IPR001789">
    <property type="entry name" value="Sig_transdc_resp-reg_receiver"/>
</dbReference>
<keyword evidence="4" id="KW-1003">Cell membrane</keyword>
<dbReference type="SUPFAM" id="SSF55785">
    <property type="entry name" value="PYP-like sensor domain (PAS domain)"/>
    <property type="match status" value="1"/>
</dbReference>
<keyword evidence="6" id="KW-0812">Transmembrane</keyword>
<dbReference type="CDD" id="cd16922">
    <property type="entry name" value="HATPase_EvgS-ArcB-TorS-like"/>
    <property type="match status" value="1"/>
</dbReference>
<evidence type="ECO:0000313" key="16">
    <source>
        <dbReference type="EMBL" id="GGA38172.1"/>
    </source>
</evidence>
<dbReference type="Pfam" id="PF08447">
    <property type="entry name" value="PAS_3"/>
    <property type="match status" value="1"/>
</dbReference>
<feature type="domain" description="Histidine kinase" evidence="13">
    <location>
        <begin position="197"/>
        <end position="418"/>
    </location>
</feature>
<dbReference type="SMART" id="SM00086">
    <property type="entry name" value="PAC"/>
    <property type="match status" value="1"/>
</dbReference>
<keyword evidence="9" id="KW-1133">Transmembrane helix</keyword>
<evidence type="ECO:0000256" key="3">
    <source>
        <dbReference type="ARBA" id="ARBA00012438"/>
    </source>
</evidence>
<dbReference type="PANTHER" id="PTHR45339:SF1">
    <property type="entry name" value="HYBRID SIGNAL TRANSDUCTION HISTIDINE KINASE J"/>
    <property type="match status" value="1"/>
</dbReference>
<evidence type="ECO:0000256" key="7">
    <source>
        <dbReference type="ARBA" id="ARBA00022741"/>
    </source>
</evidence>
<dbReference type="SUPFAM" id="SSF47226">
    <property type="entry name" value="Histidine-containing phosphotransfer domain, HPT domain"/>
    <property type="match status" value="1"/>
</dbReference>
<dbReference type="InterPro" id="IPR003661">
    <property type="entry name" value="HisK_dim/P_dom"/>
</dbReference>
<organism evidence="16 17">
    <name type="scientific">Sphingomonas psychrolutea</name>
    <dbReference type="NCBI Taxonomy" id="1259676"/>
    <lineage>
        <taxon>Bacteria</taxon>
        <taxon>Pseudomonadati</taxon>
        <taxon>Pseudomonadota</taxon>
        <taxon>Alphaproteobacteria</taxon>
        <taxon>Sphingomonadales</taxon>
        <taxon>Sphingomonadaceae</taxon>
        <taxon>Sphingomonas</taxon>
    </lineage>
</organism>
<dbReference type="InterPro" id="IPR036641">
    <property type="entry name" value="HPT_dom_sf"/>
</dbReference>
<evidence type="ECO:0000256" key="1">
    <source>
        <dbReference type="ARBA" id="ARBA00000085"/>
    </source>
</evidence>
<dbReference type="InterPro" id="IPR001610">
    <property type="entry name" value="PAC"/>
</dbReference>
<evidence type="ECO:0000256" key="4">
    <source>
        <dbReference type="ARBA" id="ARBA00022475"/>
    </source>
</evidence>
<dbReference type="Gene3D" id="3.40.50.2300">
    <property type="match status" value="1"/>
</dbReference>
<evidence type="ECO:0000259" key="15">
    <source>
        <dbReference type="PROSITE" id="PS50113"/>
    </source>
</evidence>
<keyword evidence="11" id="KW-0472">Membrane</keyword>
<gene>
    <name evidence="16" type="ORF">GCM10011395_05550</name>
</gene>
<comment type="subcellular location">
    <subcellularLocation>
        <location evidence="2">Cell membrane</location>
        <topology evidence="2">Multi-pass membrane protein</topology>
    </subcellularLocation>
</comment>
<evidence type="ECO:0000256" key="11">
    <source>
        <dbReference type="ARBA" id="ARBA00023136"/>
    </source>
</evidence>
<dbReference type="InterPro" id="IPR004358">
    <property type="entry name" value="Sig_transdc_His_kin-like_C"/>
</dbReference>
<feature type="domain" description="Response regulatory" evidence="14">
    <location>
        <begin position="443"/>
        <end position="565"/>
    </location>
</feature>
<dbReference type="PANTHER" id="PTHR45339">
    <property type="entry name" value="HYBRID SIGNAL TRANSDUCTION HISTIDINE KINASE J"/>
    <property type="match status" value="1"/>
</dbReference>
<dbReference type="InterPro" id="IPR035965">
    <property type="entry name" value="PAS-like_dom_sf"/>
</dbReference>
<dbReference type="InterPro" id="IPR000014">
    <property type="entry name" value="PAS"/>
</dbReference>
<name>A0ABQ1G7A5_9SPHN</name>
<evidence type="ECO:0000259" key="13">
    <source>
        <dbReference type="PROSITE" id="PS50109"/>
    </source>
</evidence>
<dbReference type="InterPro" id="IPR003594">
    <property type="entry name" value="HATPase_dom"/>
</dbReference>
<evidence type="ECO:0000256" key="8">
    <source>
        <dbReference type="ARBA" id="ARBA00022840"/>
    </source>
</evidence>
<dbReference type="SUPFAM" id="SSF47384">
    <property type="entry name" value="Homodimeric domain of signal transducing histidine kinase"/>
    <property type="match status" value="1"/>
</dbReference>
<dbReference type="NCBIfam" id="TIGR00229">
    <property type="entry name" value="sensory_box"/>
    <property type="match status" value="1"/>
</dbReference>
<dbReference type="EC" id="2.7.13.3" evidence="3"/>
<dbReference type="RefSeq" id="WP_188445350.1">
    <property type="nucleotide sequence ID" value="NZ_BMDW01000003.1"/>
</dbReference>